<dbReference type="InterPro" id="IPR048279">
    <property type="entry name" value="MdtK-like"/>
</dbReference>
<sequence length="484" mass="53415">MERNLNSLSEVYGSLISAKINIINDIILKIRRSFMKENMKEQLLTKTPISLMFQLSIPAVIGMIVIGLYPLMDGIFAGKIIGQIAMTACGVAMPLTFFNSGVSTLLGVGSASVLSRAIGKGDQKTVDKIMGNLIFWVIFFSTIITVGGILLAPHFLDMVGATGEIKSYGIRYLRVIFIGSIFVNFTQSANMVMRGEGLMKKAMMIMGLGALLNIILDPILMILMGKYAIEGAALATITAQFVQAVITLQYFLRKSKVVRIYKIKSDVRIKKEMFAVGSSAMMMQLLFMIQQTMLYKMAFKYGGDPNGILMAASLRVYAFSFIPLWGMSQGLQPVVGTNFGAEQYDRVRQAMKVFSIGGIVLAAVFWIPSLLLSSQILSLFGVDANIIAQGVGNFRLFYSVFILYGVMVMSITFFQSIGNGKKAGIIVMLRQLFLFVPAMIFLPMAFGVKAVWFTQPLVDFIMIVVGIFMMIVELNKMGREKTIN</sequence>
<feature type="transmembrane region" description="Helical" evidence="10">
    <location>
        <begin position="172"/>
        <end position="193"/>
    </location>
</feature>
<dbReference type="InterPro" id="IPR045070">
    <property type="entry name" value="MATE_MepA-like"/>
</dbReference>
<dbReference type="EMBL" id="UGTH01000001">
    <property type="protein sequence ID" value="SUB74853.1"/>
    <property type="molecule type" value="Genomic_DNA"/>
</dbReference>
<keyword evidence="5" id="KW-1003">Cell membrane</keyword>
<gene>
    <name evidence="11" type="primary">mepA_3</name>
    <name evidence="11" type="ORF">NCTC11088_00615</name>
</gene>
<dbReference type="GO" id="GO:0015297">
    <property type="term" value="F:antiporter activity"/>
    <property type="evidence" value="ECO:0007669"/>
    <property type="project" value="InterPro"/>
</dbReference>
<feature type="transmembrane region" description="Helical" evidence="10">
    <location>
        <begin position="231"/>
        <end position="252"/>
    </location>
</feature>
<dbReference type="AlphaFoldDB" id="A0A379DC85"/>
<dbReference type="PANTHER" id="PTHR43823:SF3">
    <property type="entry name" value="MULTIDRUG EXPORT PROTEIN MEPA"/>
    <property type="match status" value="1"/>
</dbReference>
<dbReference type="NCBIfam" id="TIGR00797">
    <property type="entry name" value="matE"/>
    <property type="match status" value="1"/>
</dbReference>
<dbReference type="GO" id="GO:0046677">
    <property type="term" value="P:response to antibiotic"/>
    <property type="evidence" value="ECO:0007669"/>
    <property type="project" value="UniProtKB-KW"/>
</dbReference>
<accession>A0A379DC85</accession>
<evidence type="ECO:0000256" key="2">
    <source>
        <dbReference type="ARBA" id="ARBA00008417"/>
    </source>
</evidence>
<keyword evidence="8 10" id="KW-0472">Membrane</keyword>
<dbReference type="CDD" id="cd13143">
    <property type="entry name" value="MATE_MepA_like"/>
    <property type="match status" value="1"/>
</dbReference>
<feature type="transmembrane region" description="Helical" evidence="10">
    <location>
        <begin position="84"/>
        <end position="108"/>
    </location>
</feature>
<reference evidence="11 12" key="1">
    <citation type="submission" date="2018-06" db="EMBL/GenBank/DDBJ databases">
        <authorList>
            <consortium name="Pathogen Informatics"/>
            <person name="Doyle S."/>
        </authorList>
    </citation>
    <scope>NUCLEOTIDE SEQUENCE [LARGE SCALE GENOMIC DNA]</scope>
    <source>
        <strain evidence="11 12">NCTC11088</strain>
    </source>
</reference>
<keyword evidence="7 10" id="KW-1133">Transmembrane helix</keyword>
<organism evidence="11 12">
    <name type="scientific">Peptoniphilus indolicus</name>
    <dbReference type="NCBI Taxonomy" id="33030"/>
    <lineage>
        <taxon>Bacteria</taxon>
        <taxon>Bacillati</taxon>
        <taxon>Bacillota</taxon>
        <taxon>Tissierellia</taxon>
        <taxon>Tissierellales</taxon>
        <taxon>Peptoniphilaceae</taxon>
        <taxon>Peptoniphilus</taxon>
    </lineage>
</organism>
<protein>
    <recommendedName>
        <fullName evidence="3">Multidrug export protein MepA</fullName>
    </recommendedName>
</protein>
<evidence type="ECO:0000256" key="6">
    <source>
        <dbReference type="ARBA" id="ARBA00022692"/>
    </source>
</evidence>
<evidence type="ECO:0000313" key="12">
    <source>
        <dbReference type="Proteomes" id="UP000254777"/>
    </source>
</evidence>
<comment type="similarity">
    <text evidence="2">Belongs to the multi antimicrobial extrusion (MATE) (TC 2.A.66.1) family. MepA subfamily.</text>
</comment>
<dbReference type="GO" id="GO:0042910">
    <property type="term" value="F:xenobiotic transmembrane transporter activity"/>
    <property type="evidence" value="ECO:0007669"/>
    <property type="project" value="InterPro"/>
</dbReference>
<evidence type="ECO:0000256" key="1">
    <source>
        <dbReference type="ARBA" id="ARBA00004651"/>
    </source>
</evidence>
<evidence type="ECO:0000256" key="9">
    <source>
        <dbReference type="ARBA" id="ARBA00023251"/>
    </source>
</evidence>
<keyword evidence="6 10" id="KW-0812">Transmembrane</keyword>
<dbReference type="Proteomes" id="UP000254777">
    <property type="component" value="Unassembled WGS sequence"/>
</dbReference>
<keyword evidence="9" id="KW-0046">Antibiotic resistance</keyword>
<evidence type="ECO:0000256" key="10">
    <source>
        <dbReference type="SAM" id="Phobius"/>
    </source>
</evidence>
<evidence type="ECO:0000256" key="5">
    <source>
        <dbReference type="ARBA" id="ARBA00022475"/>
    </source>
</evidence>
<keyword evidence="4" id="KW-0813">Transport</keyword>
<feature type="transmembrane region" description="Helical" evidence="10">
    <location>
        <begin position="273"/>
        <end position="295"/>
    </location>
</feature>
<feature type="transmembrane region" description="Helical" evidence="10">
    <location>
        <begin position="426"/>
        <end position="446"/>
    </location>
</feature>
<comment type="subcellular location">
    <subcellularLocation>
        <location evidence="1">Cell membrane</location>
        <topology evidence="1">Multi-pass membrane protein</topology>
    </subcellularLocation>
</comment>
<feature type="transmembrane region" description="Helical" evidence="10">
    <location>
        <begin position="396"/>
        <end position="414"/>
    </location>
</feature>
<feature type="transmembrane region" description="Helical" evidence="10">
    <location>
        <begin position="129"/>
        <end position="152"/>
    </location>
</feature>
<dbReference type="Pfam" id="PF01554">
    <property type="entry name" value="MatE"/>
    <property type="match status" value="2"/>
</dbReference>
<feature type="transmembrane region" description="Helical" evidence="10">
    <location>
        <begin position="205"/>
        <end position="225"/>
    </location>
</feature>
<dbReference type="PIRSF" id="PIRSF006603">
    <property type="entry name" value="DinF"/>
    <property type="match status" value="1"/>
</dbReference>
<dbReference type="GO" id="GO:0005886">
    <property type="term" value="C:plasma membrane"/>
    <property type="evidence" value="ECO:0007669"/>
    <property type="project" value="UniProtKB-SubCell"/>
</dbReference>
<evidence type="ECO:0000256" key="4">
    <source>
        <dbReference type="ARBA" id="ARBA00022448"/>
    </source>
</evidence>
<evidence type="ECO:0000256" key="8">
    <source>
        <dbReference type="ARBA" id="ARBA00023136"/>
    </source>
</evidence>
<dbReference type="InterPro" id="IPR051327">
    <property type="entry name" value="MATE_MepA_subfamily"/>
</dbReference>
<dbReference type="PANTHER" id="PTHR43823">
    <property type="entry name" value="SPORULATION PROTEIN YKVU"/>
    <property type="match status" value="1"/>
</dbReference>
<evidence type="ECO:0000313" key="11">
    <source>
        <dbReference type="EMBL" id="SUB74853.1"/>
    </source>
</evidence>
<feature type="transmembrane region" description="Helical" evidence="10">
    <location>
        <begin position="307"/>
        <end position="325"/>
    </location>
</feature>
<feature type="transmembrane region" description="Helical" evidence="10">
    <location>
        <begin position="51"/>
        <end position="72"/>
    </location>
</feature>
<evidence type="ECO:0000256" key="3">
    <source>
        <dbReference type="ARBA" id="ARBA00022106"/>
    </source>
</evidence>
<feature type="transmembrane region" description="Helical" evidence="10">
    <location>
        <begin position="353"/>
        <end position="376"/>
    </location>
</feature>
<name>A0A379DC85_9FIRM</name>
<dbReference type="InterPro" id="IPR002528">
    <property type="entry name" value="MATE_fam"/>
</dbReference>
<proteinExistence type="inferred from homology"/>
<evidence type="ECO:0000256" key="7">
    <source>
        <dbReference type="ARBA" id="ARBA00022989"/>
    </source>
</evidence>
<feature type="transmembrane region" description="Helical" evidence="10">
    <location>
        <begin position="452"/>
        <end position="472"/>
    </location>
</feature>